<dbReference type="EMBL" id="JAULUE010002059">
    <property type="protein sequence ID" value="KAK5886370.1"/>
    <property type="molecule type" value="Genomic_DNA"/>
</dbReference>
<keyword evidence="2" id="KW-1185">Reference proteome</keyword>
<proteinExistence type="predicted"/>
<evidence type="ECO:0000313" key="2">
    <source>
        <dbReference type="Proteomes" id="UP001335648"/>
    </source>
</evidence>
<gene>
    <name evidence="1" type="ORF">CesoFtcFv8_017410</name>
</gene>
<protein>
    <submittedName>
        <fullName evidence="1">Uncharacterized protein</fullName>
    </submittedName>
</protein>
<organism evidence="1 2">
    <name type="scientific">Champsocephalus esox</name>
    <name type="common">pike icefish</name>
    <dbReference type="NCBI Taxonomy" id="159716"/>
    <lineage>
        <taxon>Eukaryota</taxon>
        <taxon>Metazoa</taxon>
        <taxon>Chordata</taxon>
        <taxon>Craniata</taxon>
        <taxon>Vertebrata</taxon>
        <taxon>Euteleostomi</taxon>
        <taxon>Actinopterygii</taxon>
        <taxon>Neopterygii</taxon>
        <taxon>Teleostei</taxon>
        <taxon>Neoteleostei</taxon>
        <taxon>Acanthomorphata</taxon>
        <taxon>Eupercaria</taxon>
        <taxon>Perciformes</taxon>
        <taxon>Notothenioidei</taxon>
        <taxon>Channichthyidae</taxon>
        <taxon>Champsocephalus</taxon>
    </lineage>
</organism>
<comment type="caution">
    <text evidence="1">The sequence shown here is derived from an EMBL/GenBank/DDBJ whole genome shotgun (WGS) entry which is preliminary data.</text>
</comment>
<accession>A0AAN8BJF0</accession>
<sequence length="81" mass="9153">MQMPKDYYVVPAEAPEHHPSTLNIINSDVFYSFEEAYQVLEKCGDIIPEARDCAGAAAQPRGGQTETRLPCYCHRRLGCHR</sequence>
<dbReference type="AlphaFoldDB" id="A0AAN8BJF0"/>
<dbReference type="Proteomes" id="UP001335648">
    <property type="component" value="Unassembled WGS sequence"/>
</dbReference>
<name>A0AAN8BJF0_9TELE</name>
<evidence type="ECO:0000313" key="1">
    <source>
        <dbReference type="EMBL" id="KAK5886370.1"/>
    </source>
</evidence>
<reference evidence="1 2" key="1">
    <citation type="journal article" date="2023" name="Mol. Biol. Evol.">
        <title>Genomics of Secondarily Temperate Adaptation in the Only Non-Antarctic Icefish.</title>
        <authorList>
            <person name="Rivera-Colon A.G."/>
            <person name="Rayamajhi N."/>
            <person name="Minhas B.F."/>
            <person name="Madrigal G."/>
            <person name="Bilyk K.T."/>
            <person name="Yoon V."/>
            <person name="Hune M."/>
            <person name="Gregory S."/>
            <person name="Cheng C.H.C."/>
            <person name="Catchen J.M."/>
        </authorList>
    </citation>
    <scope>NUCLEOTIDE SEQUENCE [LARGE SCALE GENOMIC DNA]</scope>
    <source>
        <strain evidence="1">JC2023a</strain>
    </source>
</reference>